<evidence type="ECO:0000313" key="9">
    <source>
        <dbReference type="EnsemblPlants" id="KQJ83395"/>
    </source>
</evidence>
<dbReference type="PANTHER" id="PTHR31989">
    <property type="entry name" value="NAC DOMAIN-CONTAINING PROTEIN 82-RELATED"/>
    <property type="match status" value="1"/>
</dbReference>
<organism evidence="8">
    <name type="scientific">Brachypodium distachyon</name>
    <name type="common">Purple false brome</name>
    <name type="synonym">Trachynia distachya</name>
    <dbReference type="NCBI Taxonomy" id="15368"/>
    <lineage>
        <taxon>Eukaryota</taxon>
        <taxon>Viridiplantae</taxon>
        <taxon>Streptophyta</taxon>
        <taxon>Embryophyta</taxon>
        <taxon>Tracheophyta</taxon>
        <taxon>Spermatophyta</taxon>
        <taxon>Magnoliopsida</taxon>
        <taxon>Liliopsida</taxon>
        <taxon>Poales</taxon>
        <taxon>Poaceae</taxon>
        <taxon>BOP clade</taxon>
        <taxon>Pooideae</taxon>
        <taxon>Stipodae</taxon>
        <taxon>Brachypodieae</taxon>
        <taxon>Brachypodium</taxon>
    </lineage>
</organism>
<dbReference type="InterPro" id="IPR003441">
    <property type="entry name" value="NAC-dom"/>
</dbReference>
<comment type="subcellular location">
    <subcellularLocation>
        <location evidence="1">Nucleus</location>
    </subcellularLocation>
</comment>
<dbReference type="ExpressionAtlas" id="A0A0Q3H557">
    <property type="expression patterns" value="differential"/>
</dbReference>
<evidence type="ECO:0000256" key="3">
    <source>
        <dbReference type="ARBA" id="ARBA00023125"/>
    </source>
</evidence>
<reference evidence="8" key="2">
    <citation type="submission" date="2017-06" db="EMBL/GenBank/DDBJ databases">
        <title>WGS assembly of Brachypodium distachyon.</title>
        <authorList>
            <consortium name="The International Brachypodium Initiative"/>
            <person name="Lucas S."/>
            <person name="Harmon-Smith M."/>
            <person name="Lail K."/>
            <person name="Tice H."/>
            <person name="Grimwood J."/>
            <person name="Bruce D."/>
            <person name="Barry K."/>
            <person name="Shu S."/>
            <person name="Lindquist E."/>
            <person name="Wang M."/>
            <person name="Pitluck S."/>
            <person name="Vogel J.P."/>
            <person name="Garvin D.F."/>
            <person name="Mockler T.C."/>
            <person name="Schmutz J."/>
            <person name="Rokhsar D."/>
            <person name="Bevan M.W."/>
        </authorList>
    </citation>
    <scope>NUCLEOTIDE SEQUENCE</scope>
    <source>
        <strain evidence="8">Bd21</strain>
    </source>
</reference>
<dbReference type="GO" id="GO:0005634">
    <property type="term" value="C:nucleus"/>
    <property type="evidence" value="ECO:0007669"/>
    <property type="project" value="UniProtKB-SubCell"/>
</dbReference>
<feature type="region of interest" description="Disordered" evidence="6">
    <location>
        <begin position="181"/>
        <end position="225"/>
    </location>
</feature>
<reference evidence="8 9" key="1">
    <citation type="journal article" date="2010" name="Nature">
        <title>Genome sequencing and analysis of the model grass Brachypodium distachyon.</title>
        <authorList>
            <consortium name="International Brachypodium Initiative"/>
        </authorList>
    </citation>
    <scope>NUCLEOTIDE SEQUENCE [LARGE SCALE GENOMIC DNA]</scope>
    <source>
        <strain evidence="8 9">Bd21</strain>
    </source>
</reference>
<accession>A0A0Q3H557</accession>
<dbReference type="InterPro" id="IPR036093">
    <property type="entry name" value="NAC_dom_sf"/>
</dbReference>
<sequence>MASTAVRTPQPPPGHAFTKPNGRQIITQYLAPKALHGGRGTFFPGHVAEGVDVFSASPEALPFHPSCNRTRPNGDVWGYFFAARPAGDARPVPGGCWVRYGLDKGYGHGGDPQAAVAFRRRFAFHVTWLRGDGRGVASVPTPWLMKEYRLNKGAAAFRAGPWAAASMDCVVCKVFRTPVVHPPPPTPSVSDDDEEVLPDSGCPSEDEEEADDYYSSDEDQERKRVGCSIEGRARKRARFGCD</sequence>
<dbReference type="Pfam" id="PF02365">
    <property type="entry name" value="NAM"/>
    <property type="match status" value="1"/>
</dbReference>
<keyword evidence="10" id="KW-1185">Reference proteome</keyword>
<evidence type="ECO:0000256" key="5">
    <source>
        <dbReference type="ARBA" id="ARBA00023242"/>
    </source>
</evidence>
<dbReference type="PROSITE" id="PS51005">
    <property type="entry name" value="NAC"/>
    <property type="match status" value="1"/>
</dbReference>
<evidence type="ECO:0000256" key="1">
    <source>
        <dbReference type="ARBA" id="ARBA00004123"/>
    </source>
</evidence>
<dbReference type="AlphaFoldDB" id="A0A0Q3H557"/>
<evidence type="ECO:0000256" key="6">
    <source>
        <dbReference type="SAM" id="MobiDB-lite"/>
    </source>
</evidence>
<name>A0A0Q3H557_BRADI</name>
<gene>
    <name evidence="8" type="ORF">BRADI_5g14736v3</name>
</gene>
<evidence type="ECO:0000313" key="10">
    <source>
        <dbReference type="Proteomes" id="UP000008810"/>
    </source>
</evidence>
<dbReference type="GO" id="GO:0006355">
    <property type="term" value="P:regulation of DNA-templated transcription"/>
    <property type="evidence" value="ECO:0007669"/>
    <property type="project" value="InterPro"/>
</dbReference>
<feature type="domain" description="NAC" evidence="7">
    <location>
        <begin position="12"/>
        <end position="177"/>
    </location>
</feature>
<dbReference type="OrthoDB" id="609464at2759"/>
<feature type="region of interest" description="Disordered" evidence="6">
    <location>
        <begin position="1"/>
        <end position="20"/>
    </location>
</feature>
<dbReference type="EnsemblPlants" id="KQJ83395">
    <property type="protein sequence ID" value="KQJ83395"/>
    <property type="gene ID" value="BRADI_5g14736v3"/>
</dbReference>
<protein>
    <recommendedName>
        <fullName evidence="7">NAC domain-containing protein</fullName>
    </recommendedName>
</protein>
<keyword evidence="3" id="KW-0238">DNA-binding</keyword>
<evidence type="ECO:0000313" key="8">
    <source>
        <dbReference type="EMBL" id="KQJ83395.1"/>
    </source>
</evidence>
<keyword evidence="5" id="KW-0539">Nucleus</keyword>
<proteinExistence type="predicted"/>
<dbReference type="Gramene" id="KQJ83395">
    <property type="protein sequence ID" value="KQJ83395"/>
    <property type="gene ID" value="BRADI_5g14736v3"/>
</dbReference>
<evidence type="ECO:0000256" key="2">
    <source>
        <dbReference type="ARBA" id="ARBA00023015"/>
    </source>
</evidence>
<dbReference type="Proteomes" id="UP000008810">
    <property type="component" value="Chromosome 5"/>
</dbReference>
<dbReference type="STRING" id="15368.A0A0Q3H557"/>
<evidence type="ECO:0000256" key="4">
    <source>
        <dbReference type="ARBA" id="ARBA00023163"/>
    </source>
</evidence>
<dbReference type="GO" id="GO:0003677">
    <property type="term" value="F:DNA binding"/>
    <property type="evidence" value="ECO:0007669"/>
    <property type="project" value="UniProtKB-KW"/>
</dbReference>
<keyword evidence="4" id="KW-0804">Transcription</keyword>
<reference evidence="9" key="3">
    <citation type="submission" date="2018-08" db="UniProtKB">
        <authorList>
            <consortium name="EnsemblPlants"/>
        </authorList>
    </citation>
    <scope>IDENTIFICATION</scope>
    <source>
        <strain evidence="9">cv. Bd21</strain>
    </source>
</reference>
<keyword evidence="2" id="KW-0805">Transcription regulation</keyword>
<dbReference type="InParanoid" id="A0A0Q3H557"/>
<evidence type="ECO:0000259" key="7">
    <source>
        <dbReference type="PROSITE" id="PS51005"/>
    </source>
</evidence>
<dbReference type="Gene3D" id="2.170.150.80">
    <property type="entry name" value="NAC domain"/>
    <property type="match status" value="1"/>
</dbReference>
<dbReference type="EMBL" id="CM000884">
    <property type="protein sequence ID" value="KQJ83395.1"/>
    <property type="molecule type" value="Genomic_DNA"/>
</dbReference>
<dbReference type="SUPFAM" id="SSF101941">
    <property type="entry name" value="NAC domain"/>
    <property type="match status" value="1"/>
</dbReference>
<feature type="compositionally biased region" description="Acidic residues" evidence="6">
    <location>
        <begin position="204"/>
        <end position="219"/>
    </location>
</feature>